<dbReference type="PANTHER" id="PTHR34988">
    <property type="entry name" value="PROTEIN, PUTATIVE-RELATED"/>
    <property type="match status" value="1"/>
</dbReference>
<evidence type="ECO:0000313" key="2">
    <source>
        <dbReference type="EMBL" id="MBS3650979.1"/>
    </source>
</evidence>
<dbReference type="AlphaFoldDB" id="A0A942DZB0"/>
<comment type="caution">
    <text evidence="2">The sequence shown here is derived from an EMBL/GenBank/DDBJ whole genome shotgun (WGS) entry which is preliminary data.</text>
</comment>
<dbReference type="GO" id="GO:0003677">
    <property type="term" value="F:DNA binding"/>
    <property type="evidence" value="ECO:0007669"/>
    <property type="project" value="UniProtKB-KW"/>
</dbReference>
<dbReference type="PANTHER" id="PTHR34988:SF1">
    <property type="entry name" value="DNA-BINDING PROTEIN"/>
    <property type="match status" value="1"/>
</dbReference>
<dbReference type="SUPFAM" id="SSF117856">
    <property type="entry name" value="AF0104/ALDC/Ptd012-like"/>
    <property type="match status" value="1"/>
</dbReference>
<protein>
    <submittedName>
        <fullName evidence="2">DNA-binding protein</fullName>
    </submittedName>
</protein>
<dbReference type="InterPro" id="IPR005175">
    <property type="entry name" value="PPC_dom"/>
</dbReference>
<evidence type="ECO:0000259" key="1">
    <source>
        <dbReference type="PROSITE" id="PS51742"/>
    </source>
</evidence>
<gene>
    <name evidence="2" type="ORF">KEU06_20405</name>
</gene>
<dbReference type="EMBL" id="JAGWCR010000011">
    <property type="protein sequence ID" value="MBS3650979.1"/>
    <property type="molecule type" value="Genomic_DNA"/>
</dbReference>
<accession>A0A942DZB0</accession>
<dbReference type="Gene3D" id="3.30.1330.80">
    <property type="entry name" value="Hypothetical protein, similar to alpha- acetolactate decarboxylase, domain 2"/>
    <property type="match status" value="1"/>
</dbReference>
<dbReference type="RefSeq" id="WP_188256529.1">
    <property type="nucleotide sequence ID" value="NZ_JABVCF010000011.1"/>
</dbReference>
<proteinExistence type="predicted"/>
<dbReference type="Proteomes" id="UP000680348">
    <property type="component" value="Unassembled WGS sequence"/>
</dbReference>
<keyword evidence="3" id="KW-1185">Reference proteome</keyword>
<evidence type="ECO:0000313" key="3">
    <source>
        <dbReference type="Proteomes" id="UP000680348"/>
    </source>
</evidence>
<reference evidence="2" key="1">
    <citation type="submission" date="2021-04" db="EMBL/GenBank/DDBJ databases">
        <title>Pseudaminobacter soli sp. nov., isolated from paddy soil contaminated by heavy metals.</title>
        <authorList>
            <person name="Zhang K."/>
        </authorList>
    </citation>
    <scope>NUCLEOTIDE SEQUENCE</scope>
    <source>
        <strain evidence="2">19-2017</strain>
    </source>
</reference>
<feature type="domain" description="PPC" evidence="1">
    <location>
        <begin position="9"/>
        <end position="145"/>
    </location>
</feature>
<name>A0A942DZB0_9HYPH</name>
<dbReference type="CDD" id="cd11378">
    <property type="entry name" value="DUF296"/>
    <property type="match status" value="1"/>
</dbReference>
<sequence>MKSKLLAEGDHGRTYVVVLEPGDEAFGCIRAFATKEGLDGAQLTAIGAFSSAVVGFFDFERKDYARIPVDEQCEVLSALGDIAAGDDGMPSLHLHVVLGLSDGSCKGGHLLEAHVNPTLEVIVTETPKVLRRRKRQGMGVAMIDL</sequence>
<dbReference type="PROSITE" id="PS51742">
    <property type="entry name" value="PPC"/>
    <property type="match status" value="1"/>
</dbReference>
<organism evidence="2 3">
    <name type="scientific">Pseudaminobacter soli</name>
    <name type="common">ex Zhang et al. 2022</name>
    <dbReference type="NCBI Taxonomy" id="2831468"/>
    <lineage>
        <taxon>Bacteria</taxon>
        <taxon>Pseudomonadati</taxon>
        <taxon>Pseudomonadota</taxon>
        <taxon>Alphaproteobacteria</taxon>
        <taxon>Hyphomicrobiales</taxon>
        <taxon>Phyllobacteriaceae</taxon>
        <taxon>Pseudaminobacter</taxon>
    </lineage>
</organism>
<dbReference type="PIRSF" id="PIRSF016702">
    <property type="entry name" value="DNA_bp_PD1"/>
    <property type="match status" value="1"/>
</dbReference>
<keyword evidence="2" id="KW-0238">DNA-binding</keyword>
<dbReference type="Pfam" id="PF03479">
    <property type="entry name" value="PCC"/>
    <property type="match status" value="1"/>
</dbReference>
<dbReference type="InterPro" id="IPR025707">
    <property type="entry name" value="DNA_bp_PD1"/>
</dbReference>